<dbReference type="OrthoDB" id="47374at2759"/>
<dbReference type="AlphaFoldDB" id="A0A8S1GWU5"/>
<organism evidence="13 14">
    <name type="scientific">Caenorhabditis auriculariae</name>
    <dbReference type="NCBI Taxonomy" id="2777116"/>
    <lineage>
        <taxon>Eukaryota</taxon>
        <taxon>Metazoa</taxon>
        <taxon>Ecdysozoa</taxon>
        <taxon>Nematoda</taxon>
        <taxon>Chromadorea</taxon>
        <taxon>Rhabditida</taxon>
        <taxon>Rhabditina</taxon>
        <taxon>Rhabditomorpha</taxon>
        <taxon>Rhabditoidea</taxon>
        <taxon>Rhabditidae</taxon>
        <taxon>Peloderinae</taxon>
        <taxon>Caenorhabditis</taxon>
    </lineage>
</organism>
<comment type="caution">
    <text evidence="13">The sequence shown here is derived from an EMBL/GenBank/DDBJ whole genome shotgun (WGS) entry which is preliminary data.</text>
</comment>
<dbReference type="InterPro" id="IPR000182">
    <property type="entry name" value="GNAT_dom"/>
</dbReference>
<protein>
    <recommendedName>
        <fullName evidence="3">N-terminal methionine N(alpha)-acetyltransferase NatE</fullName>
        <ecNumber evidence="3">2.3.1.258</ecNumber>
    </recommendedName>
</protein>
<evidence type="ECO:0000256" key="7">
    <source>
        <dbReference type="ARBA" id="ARBA00048618"/>
    </source>
</evidence>
<dbReference type="PANTHER" id="PTHR42919">
    <property type="entry name" value="N-ALPHA-ACETYLTRANSFERASE"/>
    <property type="match status" value="1"/>
</dbReference>
<comment type="catalytic activity">
    <reaction evidence="8">
        <text>N-terminal L-methionyl-L-valyl-[protein] + acetyl-CoA = N-terminal N(alpha)-acetyl-L-methionyl-L-valyl-[protein] + CoA + H(+)</text>
        <dbReference type="Rhea" id="RHEA:50572"/>
        <dbReference type="Rhea" id="RHEA-COMP:12730"/>
        <dbReference type="Rhea" id="RHEA-COMP:12731"/>
        <dbReference type="ChEBI" id="CHEBI:15378"/>
        <dbReference type="ChEBI" id="CHEBI:57287"/>
        <dbReference type="ChEBI" id="CHEBI:57288"/>
        <dbReference type="ChEBI" id="CHEBI:133402"/>
        <dbReference type="ChEBI" id="CHEBI:133403"/>
        <dbReference type="EC" id="2.3.1.258"/>
    </reaction>
</comment>
<comment type="catalytic activity">
    <reaction evidence="10">
        <text>N-terminal L-methionyl-L-leucyl-[protein] + acetyl-CoA = N-terminal N(alpha)-acetyl-L-methionyl-L-leucyl-[protein] + CoA + H(+)</text>
        <dbReference type="Rhea" id="RHEA:50520"/>
        <dbReference type="Rhea" id="RHEA-COMP:12711"/>
        <dbReference type="Rhea" id="RHEA-COMP:12712"/>
        <dbReference type="ChEBI" id="CHEBI:15378"/>
        <dbReference type="ChEBI" id="CHEBI:57287"/>
        <dbReference type="ChEBI" id="CHEBI:57288"/>
        <dbReference type="ChEBI" id="CHEBI:133377"/>
        <dbReference type="ChEBI" id="CHEBI:133378"/>
        <dbReference type="EC" id="2.3.1.258"/>
    </reaction>
</comment>
<dbReference type="InterPro" id="IPR051556">
    <property type="entry name" value="N-term/lysine_N-AcTrnsfr"/>
</dbReference>
<accession>A0A8S1GWU5</accession>
<dbReference type="PROSITE" id="PS51186">
    <property type="entry name" value="GNAT"/>
    <property type="match status" value="1"/>
</dbReference>
<feature type="domain" description="N-acetyltransferase" evidence="12">
    <location>
        <begin position="37"/>
        <end position="185"/>
    </location>
</feature>
<evidence type="ECO:0000313" key="14">
    <source>
        <dbReference type="Proteomes" id="UP000835052"/>
    </source>
</evidence>
<evidence type="ECO:0000256" key="5">
    <source>
        <dbReference type="ARBA" id="ARBA00048335"/>
    </source>
</evidence>
<comment type="catalytic activity">
    <reaction evidence="5">
        <text>N-terminal L-methionyl-L-tyrosyl-[protein] + acetyl-CoA = N-terminal N(alpha)-acetyl-L-methionyl-L-tyrosyl-[protein] + CoA + H(+)</text>
        <dbReference type="Rhea" id="RHEA:50532"/>
        <dbReference type="Rhea" id="RHEA-COMP:12717"/>
        <dbReference type="Rhea" id="RHEA-COMP:12718"/>
        <dbReference type="ChEBI" id="CHEBI:15378"/>
        <dbReference type="ChEBI" id="CHEBI:57287"/>
        <dbReference type="ChEBI" id="CHEBI:57288"/>
        <dbReference type="ChEBI" id="CHEBI:133384"/>
        <dbReference type="ChEBI" id="CHEBI:133385"/>
        <dbReference type="EC" id="2.3.1.258"/>
    </reaction>
</comment>
<keyword evidence="1" id="KW-0808">Transferase</keyword>
<keyword evidence="14" id="KW-1185">Reference proteome</keyword>
<reference evidence="13" key="1">
    <citation type="submission" date="2020-10" db="EMBL/GenBank/DDBJ databases">
        <authorList>
            <person name="Kikuchi T."/>
        </authorList>
    </citation>
    <scope>NUCLEOTIDE SEQUENCE</scope>
    <source>
        <strain evidence="13">NKZ352</strain>
    </source>
</reference>
<dbReference type="Gene3D" id="3.40.630.30">
    <property type="match status" value="1"/>
</dbReference>
<evidence type="ECO:0000259" key="12">
    <source>
        <dbReference type="PROSITE" id="PS51186"/>
    </source>
</evidence>
<comment type="catalytic activity">
    <reaction evidence="7">
        <text>N-terminal L-methionyl-L-lysyl-[protein] + acetyl-CoA = N-terminal N(alpha)-acetyl-L-methionyl-L-lysyl-[protein] + CoA + H(+)</text>
        <dbReference type="Rhea" id="RHEA:50580"/>
        <dbReference type="Rhea" id="RHEA-COMP:12734"/>
        <dbReference type="Rhea" id="RHEA-COMP:12735"/>
        <dbReference type="ChEBI" id="CHEBI:15378"/>
        <dbReference type="ChEBI" id="CHEBI:57287"/>
        <dbReference type="ChEBI" id="CHEBI:57288"/>
        <dbReference type="ChEBI" id="CHEBI:133406"/>
        <dbReference type="ChEBI" id="CHEBI:133407"/>
        <dbReference type="EC" id="2.3.1.258"/>
    </reaction>
</comment>
<evidence type="ECO:0000313" key="13">
    <source>
        <dbReference type="EMBL" id="CAD6187382.1"/>
    </source>
</evidence>
<evidence type="ECO:0000256" key="3">
    <source>
        <dbReference type="ARBA" id="ARBA00039121"/>
    </source>
</evidence>
<dbReference type="EC" id="2.3.1.258" evidence="3"/>
<name>A0A8S1GWU5_9PELO</name>
<evidence type="ECO:0000256" key="10">
    <source>
        <dbReference type="ARBA" id="ARBA00049103"/>
    </source>
</evidence>
<evidence type="ECO:0000256" key="4">
    <source>
        <dbReference type="ARBA" id="ARBA00048251"/>
    </source>
</evidence>
<dbReference type="EMBL" id="CAJGYM010000006">
    <property type="protein sequence ID" value="CAD6187382.1"/>
    <property type="molecule type" value="Genomic_DNA"/>
</dbReference>
<keyword evidence="2" id="KW-0012">Acyltransferase</keyword>
<comment type="catalytic activity">
    <reaction evidence="6">
        <text>N-terminal L-methionyl-L-phenylalanyl-[protein] + acetyl-CoA = N-terminal N(alpha)-acetyl-L-methionyl-L-phenylalanyl-[protein] + CoA + H(+)</text>
        <dbReference type="Rhea" id="RHEA:50528"/>
        <dbReference type="Rhea" id="RHEA-COMP:12715"/>
        <dbReference type="Rhea" id="RHEA-COMP:12716"/>
        <dbReference type="ChEBI" id="CHEBI:15378"/>
        <dbReference type="ChEBI" id="CHEBI:57287"/>
        <dbReference type="ChEBI" id="CHEBI:57288"/>
        <dbReference type="ChEBI" id="CHEBI:133382"/>
        <dbReference type="ChEBI" id="CHEBI:133383"/>
        <dbReference type="EC" id="2.3.1.258"/>
    </reaction>
</comment>
<gene>
    <name evidence="13" type="ORF">CAUJ_LOCUS3301</name>
</gene>
<comment type="catalytic activity">
    <reaction evidence="11">
        <text>N-terminal L-methionyl-L-threonyl-[protein] + acetyl-CoA = N-terminal N(alpha)-acetyl-L-methionyl-L-threonyl-[protein] + CoA + H(+)</text>
        <dbReference type="Rhea" id="RHEA:50576"/>
        <dbReference type="Rhea" id="RHEA-COMP:12732"/>
        <dbReference type="Rhea" id="RHEA-COMP:12733"/>
        <dbReference type="ChEBI" id="CHEBI:15378"/>
        <dbReference type="ChEBI" id="CHEBI:57287"/>
        <dbReference type="ChEBI" id="CHEBI:57288"/>
        <dbReference type="ChEBI" id="CHEBI:133404"/>
        <dbReference type="ChEBI" id="CHEBI:133405"/>
        <dbReference type="EC" id="2.3.1.258"/>
    </reaction>
</comment>
<evidence type="ECO:0000256" key="11">
    <source>
        <dbReference type="ARBA" id="ARBA00049454"/>
    </source>
</evidence>
<proteinExistence type="predicted"/>
<dbReference type="CDD" id="cd04301">
    <property type="entry name" value="NAT_SF"/>
    <property type="match status" value="1"/>
</dbReference>
<sequence length="185" mass="20964">MAAATVETVGEKLSTIKVNGVRPSEKAVRKVAGRYNVELGNITTHNVLQLKKLNEAVFPVAYNDKFYIEVTSAGDLAKIAYFNDVVVGAVCCRYETMCDEKSLYIMTLGTLAPYRRYGVGKLLLDHVFEHCEKDPSIKRICLHVQVNNTTALEFYDKHGFENKELCQNYYRLEPSEAYLLVKKIN</sequence>
<dbReference type="GO" id="GO:0120518">
    <property type="term" value="F:protein N-terminal-methionine acetyltransferase activity"/>
    <property type="evidence" value="ECO:0007669"/>
    <property type="project" value="UniProtKB-EC"/>
</dbReference>
<dbReference type="GO" id="GO:0007064">
    <property type="term" value="P:mitotic sister chromatid cohesion"/>
    <property type="evidence" value="ECO:0007669"/>
    <property type="project" value="TreeGrafter"/>
</dbReference>
<evidence type="ECO:0000256" key="8">
    <source>
        <dbReference type="ARBA" id="ARBA00048799"/>
    </source>
</evidence>
<dbReference type="Pfam" id="PF00583">
    <property type="entry name" value="Acetyltransf_1"/>
    <property type="match status" value="1"/>
</dbReference>
<evidence type="ECO:0000256" key="9">
    <source>
        <dbReference type="ARBA" id="ARBA00049002"/>
    </source>
</evidence>
<dbReference type="InterPro" id="IPR016181">
    <property type="entry name" value="Acyl_CoA_acyltransferase"/>
</dbReference>
<dbReference type="GO" id="GO:0031415">
    <property type="term" value="C:NatA complex"/>
    <property type="evidence" value="ECO:0007669"/>
    <property type="project" value="TreeGrafter"/>
</dbReference>
<evidence type="ECO:0000256" key="2">
    <source>
        <dbReference type="ARBA" id="ARBA00023315"/>
    </source>
</evidence>
<comment type="catalytic activity">
    <reaction evidence="9">
        <text>N-terminal L-methionyl-L-alanyl-[protein] + acetyl-CoA = N-terminal N(alpha)-acetyl-L-methionyl-L-alanyl-[protein] + CoA + H(+)</text>
        <dbReference type="Rhea" id="RHEA:50564"/>
        <dbReference type="Rhea" id="RHEA-COMP:12726"/>
        <dbReference type="Rhea" id="RHEA-COMP:12727"/>
        <dbReference type="ChEBI" id="CHEBI:15378"/>
        <dbReference type="ChEBI" id="CHEBI:57287"/>
        <dbReference type="ChEBI" id="CHEBI:57288"/>
        <dbReference type="ChEBI" id="CHEBI:133398"/>
        <dbReference type="ChEBI" id="CHEBI:133399"/>
        <dbReference type="EC" id="2.3.1.258"/>
    </reaction>
</comment>
<dbReference type="SUPFAM" id="SSF55729">
    <property type="entry name" value="Acyl-CoA N-acyltransferases (Nat)"/>
    <property type="match status" value="1"/>
</dbReference>
<evidence type="ECO:0000256" key="6">
    <source>
        <dbReference type="ARBA" id="ARBA00048490"/>
    </source>
</evidence>
<comment type="catalytic activity">
    <reaction evidence="4">
        <text>N-terminal L-methionyl-L-seryl-[protein] + acetyl-CoA = N-terminal N(alpha)-acetyl-L-methionyl-L-seryl-[protein] + CoA + H(+)</text>
        <dbReference type="Rhea" id="RHEA:50568"/>
        <dbReference type="Rhea" id="RHEA-COMP:12728"/>
        <dbReference type="Rhea" id="RHEA-COMP:12729"/>
        <dbReference type="ChEBI" id="CHEBI:15378"/>
        <dbReference type="ChEBI" id="CHEBI:57287"/>
        <dbReference type="ChEBI" id="CHEBI:57288"/>
        <dbReference type="ChEBI" id="CHEBI:133400"/>
        <dbReference type="ChEBI" id="CHEBI:133401"/>
        <dbReference type="EC" id="2.3.1.258"/>
    </reaction>
</comment>
<dbReference type="FunFam" id="3.40.630.30:FF:000006">
    <property type="entry name" value="Putative n-alpha-acetyltransferase 50"/>
    <property type="match status" value="1"/>
</dbReference>
<evidence type="ECO:0000256" key="1">
    <source>
        <dbReference type="ARBA" id="ARBA00022679"/>
    </source>
</evidence>
<dbReference type="PANTHER" id="PTHR42919:SF8">
    <property type="entry name" value="N-ALPHA-ACETYLTRANSFERASE 50"/>
    <property type="match status" value="1"/>
</dbReference>
<dbReference type="Proteomes" id="UP000835052">
    <property type="component" value="Unassembled WGS sequence"/>
</dbReference>